<name>A0AAD4MVF1_9BILA</name>
<feature type="compositionally biased region" description="Basic and acidic residues" evidence="1">
    <location>
        <begin position="32"/>
        <end position="42"/>
    </location>
</feature>
<dbReference type="Proteomes" id="UP001201812">
    <property type="component" value="Unassembled WGS sequence"/>
</dbReference>
<sequence length="150" mass="16519">MNELKAFSDTLPSKTSHHSAERPAGNWTLGRPRVDPRVDNRQPKNSQSRSEIPALEVNLCMRERVVTGHHHRLPPSQAFAIACSHIPRQWTLPISTLLDMPPNLDSPGHCSRRPASPSLDSNGSLSPHLAQQLTGRKRQPHPVSALCPSG</sequence>
<organism evidence="2 3">
    <name type="scientific">Ditylenchus destructor</name>
    <dbReference type="NCBI Taxonomy" id="166010"/>
    <lineage>
        <taxon>Eukaryota</taxon>
        <taxon>Metazoa</taxon>
        <taxon>Ecdysozoa</taxon>
        <taxon>Nematoda</taxon>
        <taxon>Chromadorea</taxon>
        <taxon>Rhabditida</taxon>
        <taxon>Tylenchina</taxon>
        <taxon>Tylenchomorpha</taxon>
        <taxon>Sphaerularioidea</taxon>
        <taxon>Anguinidae</taxon>
        <taxon>Anguininae</taxon>
        <taxon>Ditylenchus</taxon>
    </lineage>
</organism>
<comment type="caution">
    <text evidence="2">The sequence shown here is derived from an EMBL/GenBank/DDBJ whole genome shotgun (WGS) entry which is preliminary data.</text>
</comment>
<protein>
    <submittedName>
        <fullName evidence="2">Uncharacterized protein</fullName>
    </submittedName>
</protein>
<accession>A0AAD4MVF1</accession>
<feature type="region of interest" description="Disordered" evidence="1">
    <location>
        <begin position="1"/>
        <end position="54"/>
    </location>
</feature>
<evidence type="ECO:0000313" key="3">
    <source>
        <dbReference type="Proteomes" id="UP001201812"/>
    </source>
</evidence>
<dbReference type="EMBL" id="JAKKPZ010000042">
    <property type="protein sequence ID" value="KAI1707217.1"/>
    <property type="molecule type" value="Genomic_DNA"/>
</dbReference>
<evidence type="ECO:0000313" key="2">
    <source>
        <dbReference type="EMBL" id="KAI1707217.1"/>
    </source>
</evidence>
<reference evidence="2" key="1">
    <citation type="submission" date="2022-01" db="EMBL/GenBank/DDBJ databases">
        <title>Genome Sequence Resource for Two Populations of Ditylenchus destructor, the Migratory Endoparasitic Phytonematode.</title>
        <authorList>
            <person name="Zhang H."/>
            <person name="Lin R."/>
            <person name="Xie B."/>
        </authorList>
    </citation>
    <scope>NUCLEOTIDE SEQUENCE</scope>
    <source>
        <strain evidence="2">BazhouSP</strain>
    </source>
</reference>
<dbReference type="AlphaFoldDB" id="A0AAD4MVF1"/>
<keyword evidence="3" id="KW-1185">Reference proteome</keyword>
<feature type="region of interest" description="Disordered" evidence="1">
    <location>
        <begin position="103"/>
        <end position="150"/>
    </location>
</feature>
<evidence type="ECO:0000256" key="1">
    <source>
        <dbReference type="SAM" id="MobiDB-lite"/>
    </source>
</evidence>
<gene>
    <name evidence="2" type="ORF">DdX_12596</name>
</gene>
<feature type="compositionally biased region" description="Polar residues" evidence="1">
    <location>
        <begin position="118"/>
        <end position="134"/>
    </location>
</feature>
<proteinExistence type="predicted"/>